<evidence type="ECO:0000313" key="2">
    <source>
        <dbReference type="Proteomes" id="UP000594014"/>
    </source>
</evidence>
<keyword evidence="2" id="KW-1185">Reference proteome</keyword>
<sequence length="89" mass="10021">MKTMQRRVAYVFCGLRIFVDFLGLVAVLVFAVLYLMRNVSLEVNIITIIAMGAALFLLGADIHMIVTRDIRHLMGKDKAAEHEKSRGMP</sequence>
<name>A0ACD1ADB7_9FIRM</name>
<dbReference type="EMBL" id="CP042469">
    <property type="protein sequence ID" value="QOX64354.1"/>
    <property type="molecule type" value="Genomic_DNA"/>
</dbReference>
<gene>
    <name evidence="1" type="ORF">FRZ06_13870</name>
</gene>
<evidence type="ECO:0000313" key="1">
    <source>
        <dbReference type="EMBL" id="QOX64354.1"/>
    </source>
</evidence>
<reference evidence="1" key="1">
    <citation type="submission" date="2019-08" db="EMBL/GenBank/DDBJ databases">
        <title>Genome sequence of Clostridiales bacterium MT110.</title>
        <authorList>
            <person name="Cao J."/>
        </authorList>
    </citation>
    <scope>NUCLEOTIDE SEQUENCE</scope>
    <source>
        <strain evidence="1">MT110</strain>
    </source>
</reference>
<protein>
    <submittedName>
        <fullName evidence="1">Uncharacterized protein</fullName>
    </submittedName>
</protein>
<dbReference type="Proteomes" id="UP000594014">
    <property type="component" value="Chromosome"/>
</dbReference>
<proteinExistence type="predicted"/>
<organism evidence="1 2">
    <name type="scientific">Anoxybacterium hadale</name>
    <dbReference type="NCBI Taxonomy" id="3408580"/>
    <lineage>
        <taxon>Bacteria</taxon>
        <taxon>Bacillati</taxon>
        <taxon>Bacillota</taxon>
        <taxon>Clostridia</taxon>
        <taxon>Peptostreptococcales</taxon>
        <taxon>Anaerovoracaceae</taxon>
        <taxon>Anoxybacterium</taxon>
    </lineage>
</organism>
<accession>A0ACD1ADB7</accession>